<dbReference type="AlphaFoldDB" id="A0A1L3GHZ7"/>
<evidence type="ECO:0000313" key="1">
    <source>
        <dbReference type="EMBL" id="APG25562.1"/>
    </source>
</evidence>
<sequence>MNRRYLYGALALVILVNAVVLAGVVRNRIGAPDALLTLTERELPLTSTFYRRENSGVSLWLNVNSDIEERTWFDEQKLAELGFSVGRVKDSDSRDVYRVLPKEALVVLEYNGEAWQRFRLRQLEEIAALPLKQRQGQLTAEAAARQKQEKLFQLTVASRLFAVDAGLDAVDLRRRYADKGRYIILPSQVRMQVDWRASEGSNSKKRLYGQIQGIMVERIHVPLQFHASLKSLPGKTCIHPGYTHYNPKTPAMVRYQVVVAFGQRLEPWIKTIEKFDGDQQGAL</sequence>
<evidence type="ECO:0000313" key="2">
    <source>
        <dbReference type="Proteomes" id="UP000182264"/>
    </source>
</evidence>
<proteinExistence type="predicted"/>
<dbReference type="STRING" id="29542.A6070_05465"/>
<dbReference type="EMBL" id="CP015518">
    <property type="protein sequence ID" value="APG25562.1"/>
    <property type="molecule type" value="Genomic_DNA"/>
</dbReference>
<dbReference type="Proteomes" id="UP000182264">
    <property type="component" value="Chromosome"/>
</dbReference>
<reference evidence="1 2" key="1">
    <citation type="journal article" date="2017" name="Genome Announc.">
        <title>Complete Genome Sequences of Two Acetylene-Fermenting Pelobacter acetylenicus Strains.</title>
        <authorList>
            <person name="Sutton J.M."/>
            <person name="Baesman S.M."/>
            <person name="Fierst J.L."/>
            <person name="Poret-Peterson A.T."/>
            <person name="Oremland R.S."/>
            <person name="Dunlap D.S."/>
            <person name="Akob D.M."/>
        </authorList>
    </citation>
    <scope>NUCLEOTIDE SEQUENCE [LARGE SCALE GENOMIC DNA]</scope>
    <source>
        <strain evidence="1 2">DSM 3247</strain>
    </source>
</reference>
<name>A0A1L3GHZ7_SYNAC</name>
<dbReference type="InterPro" id="IPR032249">
    <property type="entry name" value="DUF4824"/>
</dbReference>
<dbReference type="Pfam" id="PF16106">
    <property type="entry name" value="DUF4824"/>
    <property type="match status" value="1"/>
</dbReference>
<dbReference type="OrthoDB" id="8557961at2"/>
<dbReference type="KEGG" id="pace:A6070_05465"/>
<evidence type="ECO:0008006" key="3">
    <source>
        <dbReference type="Google" id="ProtNLM"/>
    </source>
</evidence>
<gene>
    <name evidence="1" type="ORF">A7E75_11450</name>
</gene>
<organism evidence="1 2">
    <name type="scientific">Syntrophotalea acetylenica</name>
    <name type="common">Pelobacter acetylenicus</name>
    <dbReference type="NCBI Taxonomy" id="29542"/>
    <lineage>
        <taxon>Bacteria</taxon>
        <taxon>Pseudomonadati</taxon>
        <taxon>Thermodesulfobacteriota</taxon>
        <taxon>Desulfuromonadia</taxon>
        <taxon>Desulfuromonadales</taxon>
        <taxon>Syntrophotaleaceae</taxon>
        <taxon>Syntrophotalea</taxon>
    </lineage>
</organism>
<keyword evidence="2" id="KW-1185">Reference proteome</keyword>
<protein>
    <recommendedName>
        <fullName evidence="3">DUF4824 family protein</fullName>
    </recommendedName>
</protein>
<dbReference type="RefSeq" id="WP_072287403.1">
    <property type="nucleotide sequence ID" value="NZ_CP015455.1"/>
</dbReference>
<accession>A0A1L3GHZ7</accession>